<dbReference type="OrthoDB" id="7909080at2"/>
<comment type="caution">
    <text evidence="2">The sequence shown here is derived from an EMBL/GenBank/DDBJ whole genome shotgun (WGS) entry which is preliminary data.</text>
</comment>
<dbReference type="AlphaFoldDB" id="A0A175R6P6"/>
<evidence type="ECO:0000313" key="3">
    <source>
        <dbReference type="Proteomes" id="UP000078272"/>
    </source>
</evidence>
<dbReference type="PATRIC" id="fig|401562.3.peg.3492"/>
<name>A0A175R6P6_9HYPH</name>
<gene>
    <name evidence="2" type="ORF">NS226_17760</name>
</gene>
<feature type="signal peptide" evidence="1">
    <location>
        <begin position="1"/>
        <end position="23"/>
    </location>
</feature>
<evidence type="ECO:0000313" key="2">
    <source>
        <dbReference type="EMBL" id="KTQ86971.1"/>
    </source>
</evidence>
<dbReference type="EMBL" id="LDPZ01000046">
    <property type="protein sequence ID" value="KTQ86971.1"/>
    <property type="molecule type" value="Genomic_DNA"/>
</dbReference>
<evidence type="ECO:0000256" key="1">
    <source>
        <dbReference type="SAM" id="SignalP"/>
    </source>
</evidence>
<reference evidence="2 3" key="1">
    <citation type="journal article" date="2016" name="Front. Microbiol.">
        <title>Genomic Resource of Rice Seed Associated Bacteria.</title>
        <authorList>
            <person name="Midha S."/>
            <person name="Bansal K."/>
            <person name="Sharma S."/>
            <person name="Kumar N."/>
            <person name="Patil P.P."/>
            <person name="Chaudhry V."/>
            <person name="Patil P.B."/>
        </authorList>
    </citation>
    <scope>NUCLEOTIDE SEQUENCE [LARGE SCALE GENOMIC DNA]</scope>
    <source>
        <strain evidence="2 3">NS226</strain>
    </source>
</reference>
<dbReference type="STRING" id="401562.NS365_18720"/>
<feature type="chain" id="PRO_5008041739" evidence="1">
    <location>
        <begin position="24"/>
        <end position="86"/>
    </location>
</feature>
<organism evidence="2 3">
    <name type="scientific">Aureimonas ureilytica</name>
    <dbReference type="NCBI Taxonomy" id="401562"/>
    <lineage>
        <taxon>Bacteria</taxon>
        <taxon>Pseudomonadati</taxon>
        <taxon>Pseudomonadota</taxon>
        <taxon>Alphaproteobacteria</taxon>
        <taxon>Hyphomicrobiales</taxon>
        <taxon>Aurantimonadaceae</taxon>
        <taxon>Aureimonas</taxon>
    </lineage>
</organism>
<accession>A0A175R6P6</accession>
<proteinExistence type="predicted"/>
<dbReference type="RefSeq" id="WP_058636081.1">
    <property type="nucleotide sequence ID" value="NZ_LDPZ01000046.1"/>
</dbReference>
<sequence length="86" mass="9066">MQKSLFATLAFVGAIAAASGAMAATDAHHIRQKADGPVVQKVATQPQVMTEKPIDHPTLLQVFGASDGVFYDPATNNPHTHGLPNF</sequence>
<keyword evidence="1" id="KW-0732">Signal</keyword>
<protein>
    <submittedName>
        <fullName evidence="2">Uncharacterized protein</fullName>
    </submittedName>
</protein>
<dbReference type="Proteomes" id="UP000078272">
    <property type="component" value="Unassembled WGS sequence"/>
</dbReference>